<dbReference type="Gene3D" id="1.10.10.10">
    <property type="entry name" value="Winged helix-like DNA-binding domain superfamily/Winged helix DNA-binding domain"/>
    <property type="match status" value="1"/>
</dbReference>
<dbReference type="InterPro" id="IPR036388">
    <property type="entry name" value="WH-like_DNA-bd_sf"/>
</dbReference>
<evidence type="ECO:0000256" key="3">
    <source>
        <dbReference type="ARBA" id="ARBA00023163"/>
    </source>
</evidence>
<feature type="domain" description="HTH iclR-type" evidence="4">
    <location>
        <begin position="2"/>
        <end position="63"/>
    </location>
</feature>
<keyword evidence="3" id="KW-0804">Transcription</keyword>
<sequence>MDTAIDKALVILETLSGGRSGRPLAEIAAETGLPKTTVHRLLSIMQHRGFVDRSEAGGYLVGRKVISLGLAAAEKDSLVLAARPVLGTLVEQTQETVQLGLLQGSQVLYIDRREPADATVRLARTPALLAELHTSAMGKAILAFGREETVEAFLAAPLSRYTDQTVTDPVKLREELEHIRRTGVARADRERYEGVVALGAPVLDADGYAFAAVSVAGPAHRMDEAKCRLISEALPPAAAELTVLVSRLR</sequence>
<dbReference type="InterPro" id="IPR014757">
    <property type="entry name" value="Tscrpt_reg_IclR_C"/>
</dbReference>
<evidence type="ECO:0000259" key="4">
    <source>
        <dbReference type="PROSITE" id="PS51077"/>
    </source>
</evidence>
<proteinExistence type="predicted"/>
<evidence type="ECO:0000313" key="6">
    <source>
        <dbReference type="EMBL" id="GAA3678114.1"/>
    </source>
</evidence>
<keyword evidence="2" id="KW-0238">DNA-binding</keyword>
<keyword evidence="1" id="KW-0805">Transcription regulation</keyword>
<dbReference type="InterPro" id="IPR050707">
    <property type="entry name" value="HTH_MetabolicPath_Reg"/>
</dbReference>
<comment type="caution">
    <text evidence="6">The sequence shown here is derived from an EMBL/GenBank/DDBJ whole genome shotgun (WGS) entry which is preliminary data.</text>
</comment>
<dbReference type="InterPro" id="IPR036390">
    <property type="entry name" value="WH_DNA-bd_sf"/>
</dbReference>
<gene>
    <name evidence="6" type="ORF">GCM10023081_15500</name>
</gene>
<name>A0ABP7C7I1_9MICC</name>
<dbReference type="SMART" id="SM00346">
    <property type="entry name" value="HTH_ICLR"/>
    <property type="match status" value="1"/>
</dbReference>
<accession>A0ABP7C7I1</accession>
<keyword evidence="7" id="KW-1185">Reference proteome</keyword>
<dbReference type="PANTHER" id="PTHR30136">
    <property type="entry name" value="HELIX-TURN-HELIX TRANSCRIPTIONAL REGULATOR, ICLR FAMILY"/>
    <property type="match status" value="1"/>
</dbReference>
<dbReference type="SUPFAM" id="SSF46785">
    <property type="entry name" value="Winged helix' DNA-binding domain"/>
    <property type="match status" value="1"/>
</dbReference>
<dbReference type="InterPro" id="IPR029016">
    <property type="entry name" value="GAF-like_dom_sf"/>
</dbReference>
<dbReference type="SUPFAM" id="SSF55781">
    <property type="entry name" value="GAF domain-like"/>
    <property type="match status" value="1"/>
</dbReference>
<evidence type="ECO:0000259" key="5">
    <source>
        <dbReference type="PROSITE" id="PS51078"/>
    </source>
</evidence>
<dbReference type="Proteomes" id="UP001500752">
    <property type="component" value="Unassembled WGS sequence"/>
</dbReference>
<evidence type="ECO:0000256" key="2">
    <source>
        <dbReference type="ARBA" id="ARBA00023125"/>
    </source>
</evidence>
<dbReference type="PROSITE" id="PS51078">
    <property type="entry name" value="ICLR_ED"/>
    <property type="match status" value="1"/>
</dbReference>
<evidence type="ECO:0000313" key="7">
    <source>
        <dbReference type="Proteomes" id="UP001500752"/>
    </source>
</evidence>
<dbReference type="RefSeq" id="WP_345149789.1">
    <property type="nucleotide sequence ID" value="NZ_BAABEO010000009.1"/>
</dbReference>
<dbReference type="InterPro" id="IPR005471">
    <property type="entry name" value="Tscrpt_reg_IclR_N"/>
</dbReference>
<reference evidence="7" key="1">
    <citation type="journal article" date="2019" name="Int. J. Syst. Evol. Microbiol.">
        <title>The Global Catalogue of Microorganisms (GCM) 10K type strain sequencing project: providing services to taxonomists for standard genome sequencing and annotation.</title>
        <authorList>
            <consortium name="The Broad Institute Genomics Platform"/>
            <consortium name="The Broad Institute Genome Sequencing Center for Infectious Disease"/>
            <person name="Wu L."/>
            <person name="Ma J."/>
        </authorList>
    </citation>
    <scope>NUCLEOTIDE SEQUENCE [LARGE SCALE GENOMIC DNA]</scope>
    <source>
        <strain evidence="7">JCM 30742</strain>
    </source>
</reference>
<dbReference type="PROSITE" id="PS51077">
    <property type="entry name" value="HTH_ICLR"/>
    <property type="match status" value="1"/>
</dbReference>
<dbReference type="Gene3D" id="3.30.450.40">
    <property type="match status" value="1"/>
</dbReference>
<dbReference type="PANTHER" id="PTHR30136:SF35">
    <property type="entry name" value="HTH-TYPE TRANSCRIPTIONAL REGULATOR RV1719"/>
    <property type="match status" value="1"/>
</dbReference>
<dbReference type="Pfam" id="PF01614">
    <property type="entry name" value="IclR_C"/>
    <property type="match status" value="1"/>
</dbReference>
<feature type="domain" description="IclR-ED" evidence="5">
    <location>
        <begin position="64"/>
        <end position="247"/>
    </location>
</feature>
<evidence type="ECO:0000256" key="1">
    <source>
        <dbReference type="ARBA" id="ARBA00023015"/>
    </source>
</evidence>
<protein>
    <submittedName>
        <fullName evidence="6">IclR family transcriptional regulator</fullName>
    </submittedName>
</protein>
<dbReference type="Pfam" id="PF09339">
    <property type="entry name" value="HTH_IclR"/>
    <property type="match status" value="1"/>
</dbReference>
<organism evidence="6 7">
    <name type="scientific">Arthrobacter ginkgonis</name>
    <dbReference type="NCBI Taxonomy" id="1630594"/>
    <lineage>
        <taxon>Bacteria</taxon>
        <taxon>Bacillati</taxon>
        <taxon>Actinomycetota</taxon>
        <taxon>Actinomycetes</taxon>
        <taxon>Micrococcales</taxon>
        <taxon>Micrococcaceae</taxon>
        <taxon>Arthrobacter</taxon>
    </lineage>
</organism>
<dbReference type="EMBL" id="BAABEO010000009">
    <property type="protein sequence ID" value="GAA3678114.1"/>
    <property type="molecule type" value="Genomic_DNA"/>
</dbReference>